<dbReference type="AlphaFoldDB" id="A0A2G9TSN1"/>
<dbReference type="Proteomes" id="UP000230423">
    <property type="component" value="Unassembled WGS sequence"/>
</dbReference>
<accession>A0A2G9TSN1</accession>
<evidence type="ECO:0000313" key="1">
    <source>
        <dbReference type="EMBL" id="PIO61011.1"/>
    </source>
</evidence>
<dbReference type="EMBL" id="KZ354398">
    <property type="protein sequence ID" value="PIO61011.1"/>
    <property type="molecule type" value="Genomic_DNA"/>
</dbReference>
<keyword evidence="2" id="KW-1185">Reference proteome</keyword>
<dbReference type="OrthoDB" id="43744at2759"/>
<name>A0A2G9TSN1_TELCI</name>
<gene>
    <name evidence="1" type="ORF">TELCIR_17479</name>
</gene>
<sequence length="141" mass="16005">MARNSFGHRVEAPPVYTARTFSSLTGYDDSKLTLQATGYGTACDQIYELDLNKDPRDQIMRRISTGLGGTTCSFFYKQPDNDRRLYAGNFWALNATTYKNIRNTCPAKKCANPATITDPVLRQLCNTSYTWDVFPDYDIFL</sequence>
<reference evidence="1 2" key="1">
    <citation type="submission" date="2015-09" db="EMBL/GenBank/DDBJ databases">
        <title>Draft genome of the parasitic nematode Teladorsagia circumcincta isolate WARC Sus (inbred).</title>
        <authorList>
            <person name="Mitreva M."/>
        </authorList>
    </citation>
    <scope>NUCLEOTIDE SEQUENCE [LARGE SCALE GENOMIC DNA]</scope>
    <source>
        <strain evidence="1 2">S</strain>
    </source>
</reference>
<organism evidence="1 2">
    <name type="scientific">Teladorsagia circumcincta</name>
    <name type="common">Brown stomach worm</name>
    <name type="synonym">Ostertagia circumcincta</name>
    <dbReference type="NCBI Taxonomy" id="45464"/>
    <lineage>
        <taxon>Eukaryota</taxon>
        <taxon>Metazoa</taxon>
        <taxon>Ecdysozoa</taxon>
        <taxon>Nematoda</taxon>
        <taxon>Chromadorea</taxon>
        <taxon>Rhabditida</taxon>
        <taxon>Rhabditina</taxon>
        <taxon>Rhabditomorpha</taxon>
        <taxon>Strongyloidea</taxon>
        <taxon>Trichostrongylidae</taxon>
        <taxon>Teladorsagia</taxon>
    </lineage>
</organism>
<feature type="non-terminal residue" evidence="1">
    <location>
        <position position="141"/>
    </location>
</feature>
<evidence type="ECO:0000313" key="2">
    <source>
        <dbReference type="Proteomes" id="UP000230423"/>
    </source>
</evidence>
<protein>
    <submittedName>
        <fullName evidence="1">Uncharacterized protein</fullName>
    </submittedName>
</protein>
<proteinExistence type="predicted"/>